<dbReference type="Proteomes" id="UP000214646">
    <property type="component" value="Unassembled WGS sequence"/>
</dbReference>
<organism evidence="1 2">
    <name type="scientific">Fimbriiglobus ruber</name>
    <dbReference type="NCBI Taxonomy" id="1908690"/>
    <lineage>
        <taxon>Bacteria</taxon>
        <taxon>Pseudomonadati</taxon>
        <taxon>Planctomycetota</taxon>
        <taxon>Planctomycetia</taxon>
        <taxon>Gemmatales</taxon>
        <taxon>Gemmataceae</taxon>
        <taxon>Fimbriiglobus</taxon>
    </lineage>
</organism>
<dbReference type="AlphaFoldDB" id="A0A225E0M5"/>
<protein>
    <submittedName>
        <fullName evidence="1">Uncharacterized protein</fullName>
    </submittedName>
</protein>
<proteinExistence type="predicted"/>
<evidence type="ECO:0000313" key="2">
    <source>
        <dbReference type="Proteomes" id="UP000214646"/>
    </source>
</evidence>
<accession>A0A225E0M5</accession>
<evidence type="ECO:0000313" key="1">
    <source>
        <dbReference type="EMBL" id="OWK45354.1"/>
    </source>
</evidence>
<gene>
    <name evidence="1" type="ORF">FRUB_01685</name>
</gene>
<sequence>MTSPDLTPEDKERAGKLYKLFALSVMRSKPTAVSRPVEILSTSLQHGHVISCPSPALAIPQSHMISK</sequence>
<reference evidence="2" key="1">
    <citation type="submission" date="2017-06" db="EMBL/GenBank/DDBJ databases">
        <title>Genome analysis of Fimbriiglobus ruber SP5, the first member of the order Planctomycetales with confirmed chitinolytic capability.</title>
        <authorList>
            <person name="Ravin N.V."/>
            <person name="Rakitin A.L."/>
            <person name="Ivanova A.A."/>
            <person name="Beletsky A.V."/>
            <person name="Kulichevskaya I.S."/>
            <person name="Mardanov A.V."/>
            <person name="Dedysh S.N."/>
        </authorList>
    </citation>
    <scope>NUCLEOTIDE SEQUENCE [LARGE SCALE GENOMIC DNA]</scope>
    <source>
        <strain evidence="2">SP5</strain>
    </source>
</reference>
<comment type="caution">
    <text evidence="1">The sequence shown here is derived from an EMBL/GenBank/DDBJ whole genome shotgun (WGS) entry which is preliminary data.</text>
</comment>
<keyword evidence="2" id="KW-1185">Reference proteome</keyword>
<name>A0A225E0M5_9BACT</name>
<dbReference type="EMBL" id="NIDE01000002">
    <property type="protein sequence ID" value="OWK45354.1"/>
    <property type="molecule type" value="Genomic_DNA"/>
</dbReference>